<gene>
    <name evidence="2" type="ORF">E5676_scaffold21G00770</name>
</gene>
<dbReference type="InterPro" id="IPR004242">
    <property type="entry name" value="Transposase_21"/>
</dbReference>
<evidence type="ECO:0000313" key="3">
    <source>
        <dbReference type="Proteomes" id="UP000321947"/>
    </source>
</evidence>
<feature type="signal peptide" evidence="1">
    <location>
        <begin position="1"/>
        <end position="22"/>
    </location>
</feature>
<dbReference type="Pfam" id="PF02992">
    <property type="entry name" value="Transposase_21"/>
    <property type="match status" value="1"/>
</dbReference>
<organism evidence="2 3">
    <name type="scientific">Cucumis melo var. makuwa</name>
    <name type="common">Oriental melon</name>
    <dbReference type="NCBI Taxonomy" id="1194695"/>
    <lineage>
        <taxon>Eukaryota</taxon>
        <taxon>Viridiplantae</taxon>
        <taxon>Streptophyta</taxon>
        <taxon>Embryophyta</taxon>
        <taxon>Tracheophyta</taxon>
        <taxon>Spermatophyta</taxon>
        <taxon>Magnoliopsida</taxon>
        <taxon>eudicotyledons</taxon>
        <taxon>Gunneridae</taxon>
        <taxon>Pentapetalae</taxon>
        <taxon>rosids</taxon>
        <taxon>fabids</taxon>
        <taxon>Cucurbitales</taxon>
        <taxon>Cucurbitaceae</taxon>
        <taxon>Benincaseae</taxon>
        <taxon>Cucumis</taxon>
    </lineage>
</organism>
<proteinExistence type="predicted"/>
<name>A0A5D3CXP4_CUCMM</name>
<accession>A0A5D3CXP4</accession>
<evidence type="ECO:0000256" key="1">
    <source>
        <dbReference type="SAM" id="SignalP"/>
    </source>
</evidence>
<keyword evidence="1" id="KW-0732">Signal</keyword>
<protein>
    <submittedName>
        <fullName evidence="2">Uncharacterized protein</fullName>
    </submittedName>
</protein>
<reference evidence="2 3" key="1">
    <citation type="submission" date="2019-08" db="EMBL/GenBank/DDBJ databases">
        <title>Draft genome sequences of two oriental melons (Cucumis melo L. var makuwa).</title>
        <authorList>
            <person name="Kwon S.-Y."/>
        </authorList>
    </citation>
    <scope>NUCLEOTIDE SEQUENCE [LARGE SCALE GENOMIC DNA]</scope>
    <source>
        <strain evidence="3">cv. Chang Bougi</strain>
        <tissue evidence="2">Leaf</tissue>
    </source>
</reference>
<dbReference type="Proteomes" id="UP000321947">
    <property type="component" value="Unassembled WGS sequence"/>
</dbReference>
<comment type="caution">
    <text evidence="2">The sequence shown here is derived from an EMBL/GenBank/DDBJ whole genome shotgun (WGS) entry which is preliminary data.</text>
</comment>
<evidence type="ECO:0000313" key="2">
    <source>
        <dbReference type="EMBL" id="TYK16302.1"/>
    </source>
</evidence>
<sequence>MPIAVVVVAAVSLSSFLSRLLPSHIPRGGSRIARKVALLEGEGSDDMRWYTDKHFETDDVLRHPADVEGWKHFDYEFPDFASNPWNVRLRLTSDGFIPFRQMSTSYNMWPVMEIDVYLQSLIEELKEL</sequence>
<dbReference type="AlphaFoldDB" id="A0A5D3CXP4"/>
<feature type="chain" id="PRO_5022997248" evidence="1">
    <location>
        <begin position="23"/>
        <end position="128"/>
    </location>
</feature>
<dbReference type="EMBL" id="SSTD01008307">
    <property type="protein sequence ID" value="TYK16302.1"/>
    <property type="molecule type" value="Genomic_DNA"/>
</dbReference>